<dbReference type="InParanoid" id="A0A1Y2B4D1"/>
<evidence type="ECO:0000256" key="3">
    <source>
        <dbReference type="SAM" id="MobiDB-lite"/>
    </source>
</evidence>
<dbReference type="Pfam" id="PF00385">
    <property type="entry name" value="Chromo"/>
    <property type="match status" value="1"/>
</dbReference>
<dbReference type="InterPro" id="IPR023780">
    <property type="entry name" value="Chromo_domain"/>
</dbReference>
<protein>
    <recommendedName>
        <fullName evidence="5">Chromo domain-containing protein</fullName>
    </recommendedName>
</protein>
<accession>A0A1Y2B4D1</accession>
<evidence type="ECO:0000256" key="1">
    <source>
        <dbReference type="ARBA" id="ARBA00004123"/>
    </source>
</evidence>
<feature type="transmembrane region" description="Helical" evidence="4">
    <location>
        <begin position="132"/>
        <end position="151"/>
    </location>
</feature>
<feature type="domain" description="Chromo" evidence="5">
    <location>
        <begin position="8"/>
        <end position="49"/>
    </location>
</feature>
<organism evidence="6 7">
    <name type="scientific">Naematelia encephala</name>
    <dbReference type="NCBI Taxonomy" id="71784"/>
    <lineage>
        <taxon>Eukaryota</taxon>
        <taxon>Fungi</taxon>
        <taxon>Dikarya</taxon>
        <taxon>Basidiomycota</taxon>
        <taxon>Agaricomycotina</taxon>
        <taxon>Tremellomycetes</taxon>
        <taxon>Tremellales</taxon>
        <taxon>Naemateliaceae</taxon>
        <taxon>Naematelia</taxon>
    </lineage>
</organism>
<keyword evidence="4" id="KW-0472">Membrane</keyword>
<dbReference type="Gene3D" id="2.40.50.40">
    <property type="match status" value="2"/>
</dbReference>
<dbReference type="InterPro" id="IPR016197">
    <property type="entry name" value="Chromo-like_dom_sf"/>
</dbReference>
<evidence type="ECO:0000313" key="7">
    <source>
        <dbReference type="Proteomes" id="UP000193986"/>
    </source>
</evidence>
<evidence type="ECO:0000313" key="6">
    <source>
        <dbReference type="EMBL" id="ORY29693.1"/>
    </source>
</evidence>
<feature type="compositionally biased region" description="Polar residues" evidence="3">
    <location>
        <begin position="55"/>
        <end position="72"/>
    </location>
</feature>
<dbReference type="Pfam" id="PF01393">
    <property type="entry name" value="Chromo_shadow"/>
    <property type="match status" value="1"/>
</dbReference>
<comment type="caution">
    <text evidence="6">The sequence shown here is derived from an EMBL/GenBank/DDBJ whole genome shotgun (WGS) entry which is preliminary data.</text>
</comment>
<dbReference type="Proteomes" id="UP000193986">
    <property type="component" value="Unassembled WGS sequence"/>
</dbReference>
<name>A0A1Y2B4D1_9TREE</name>
<dbReference type="EMBL" id="MCFC01000024">
    <property type="protein sequence ID" value="ORY29693.1"/>
    <property type="molecule type" value="Genomic_DNA"/>
</dbReference>
<evidence type="ECO:0000256" key="2">
    <source>
        <dbReference type="ARBA" id="ARBA00023242"/>
    </source>
</evidence>
<dbReference type="OrthoDB" id="433924at2759"/>
<keyword evidence="7" id="KW-1185">Reference proteome</keyword>
<comment type="subcellular location">
    <subcellularLocation>
        <location evidence="1">Nucleus</location>
    </subcellularLocation>
</comment>
<dbReference type="InterPro" id="IPR008251">
    <property type="entry name" value="Chromo_shadow_dom"/>
</dbReference>
<dbReference type="AlphaFoldDB" id="A0A1Y2B4D1"/>
<dbReference type="SUPFAM" id="SSF54160">
    <property type="entry name" value="Chromo domain-like"/>
    <property type="match status" value="2"/>
</dbReference>
<proteinExistence type="predicted"/>
<keyword evidence="4" id="KW-1133">Transmembrane helix</keyword>
<feature type="compositionally biased region" description="Polar residues" evidence="3">
    <location>
        <begin position="39"/>
        <end position="48"/>
    </location>
</feature>
<reference evidence="6 7" key="1">
    <citation type="submission" date="2016-07" db="EMBL/GenBank/DDBJ databases">
        <title>Pervasive Adenine N6-methylation of Active Genes in Fungi.</title>
        <authorList>
            <consortium name="DOE Joint Genome Institute"/>
            <person name="Mondo S.J."/>
            <person name="Dannebaum R.O."/>
            <person name="Kuo R.C."/>
            <person name="Labutti K."/>
            <person name="Haridas S."/>
            <person name="Kuo A."/>
            <person name="Salamov A."/>
            <person name="Ahrendt S.R."/>
            <person name="Lipzen A."/>
            <person name="Sullivan W."/>
            <person name="Andreopoulos W.B."/>
            <person name="Clum A."/>
            <person name="Lindquist E."/>
            <person name="Daum C."/>
            <person name="Ramamoorthy G.K."/>
            <person name="Gryganskyi A."/>
            <person name="Culley D."/>
            <person name="Magnuson J.K."/>
            <person name="James T.Y."/>
            <person name="O'Malley M.A."/>
            <person name="Stajich J.E."/>
            <person name="Spatafora J.W."/>
            <person name="Visel A."/>
            <person name="Grigoriev I.V."/>
        </authorList>
    </citation>
    <scope>NUCLEOTIDE SEQUENCE [LARGE SCALE GENOMIC DNA]</scope>
    <source>
        <strain evidence="6 7">68-887.2</strain>
    </source>
</reference>
<dbReference type="GO" id="GO:0005634">
    <property type="term" value="C:nucleus"/>
    <property type="evidence" value="ECO:0007669"/>
    <property type="project" value="UniProtKB-SubCell"/>
</dbReference>
<dbReference type="InterPro" id="IPR000953">
    <property type="entry name" value="Chromo/chromo_shadow_dom"/>
</dbReference>
<evidence type="ECO:0000259" key="5">
    <source>
        <dbReference type="PROSITE" id="PS50013"/>
    </source>
</evidence>
<dbReference type="GO" id="GO:0006338">
    <property type="term" value="P:chromatin remodeling"/>
    <property type="evidence" value="ECO:0007669"/>
    <property type="project" value="UniProtKB-ARBA"/>
</dbReference>
<dbReference type="STRING" id="71784.A0A1Y2B4D1"/>
<evidence type="ECO:0000256" key="4">
    <source>
        <dbReference type="SAM" id="Phobius"/>
    </source>
</evidence>
<keyword evidence="2" id="KW-0539">Nucleus</keyword>
<keyword evidence="4" id="KW-0812">Transmembrane</keyword>
<dbReference type="PROSITE" id="PS50013">
    <property type="entry name" value="CHROMO_2"/>
    <property type="match status" value="1"/>
</dbReference>
<feature type="region of interest" description="Disordered" evidence="3">
    <location>
        <begin position="39"/>
        <end position="92"/>
    </location>
</feature>
<sequence>MLADCADLVSWRGYGPEHNTWEPQEHVEHAQDVVTAYWNTRPKTNSKQTAKRGRPSSTPQPSKSVKTAKTSNGGRRGRGSKSARQADDDEFDDDVPEFEATHVDSMDNYEDVRDWEELVKTVDTIEKTSDGLVVYMTIPFIICVYLVLLLCTCHRLGMIRIGGERVGQSTEVAYKRCPQKILKFYESHLKWKMATD</sequence>
<gene>
    <name evidence="6" type="ORF">BCR39DRAFT_168420</name>
</gene>